<name>A0A162XKT4_9FLAO</name>
<evidence type="ECO:0000256" key="1">
    <source>
        <dbReference type="SAM" id="MobiDB-lite"/>
    </source>
</evidence>
<feature type="region of interest" description="Disordered" evidence="1">
    <location>
        <begin position="1"/>
        <end position="32"/>
    </location>
</feature>
<dbReference type="Proteomes" id="UP000076715">
    <property type="component" value="Unassembled WGS sequence"/>
</dbReference>
<organism evidence="2 3">
    <name type="scientific">Aquimarina aggregata</name>
    <dbReference type="NCBI Taxonomy" id="1642818"/>
    <lineage>
        <taxon>Bacteria</taxon>
        <taxon>Pseudomonadati</taxon>
        <taxon>Bacteroidota</taxon>
        <taxon>Flavobacteriia</taxon>
        <taxon>Flavobacteriales</taxon>
        <taxon>Flavobacteriaceae</taxon>
        <taxon>Aquimarina</taxon>
    </lineage>
</organism>
<protein>
    <recommendedName>
        <fullName evidence="4">PepSY domain-containing protein</fullName>
    </recommendedName>
</protein>
<dbReference type="AlphaFoldDB" id="A0A162XKT4"/>
<evidence type="ECO:0000313" key="2">
    <source>
        <dbReference type="EMBL" id="KZS38697.1"/>
    </source>
</evidence>
<evidence type="ECO:0008006" key="4">
    <source>
        <dbReference type="Google" id="ProtNLM"/>
    </source>
</evidence>
<sequence>MISSCWLYPNNTSHSLKSNSEEYSQNPRDRKLSADEVKQRGLDVLANEITENFESLDLKKTARSAIFETSYGFRWKLVNLHTGKKIIVKVDKDFKLISARDNKNTKIMKP</sequence>
<accession>A0A162XKT4</accession>
<proteinExistence type="predicted"/>
<feature type="compositionally biased region" description="Polar residues" evidence="1">
    <location>
        <begin position="1"/>
        <end position="26"/>
    </location>
</feature>
<evidence type="ECO:0000313" key="3">
    <source>
        <dbReference type="Proteomes" id="UP000076715"/>
    </source>
</evidence>
<reference evidence="2 3" key="1">
    <citation type="submission" date="2016-01" db="EMBL/GenBank/DDBJ databases">
        <title>The draft genome sequence of Aquimarina sp. RZW4-3-2.</title>
        <authorList>
            <person name="Wang Y."/>
        </authorList>
    </citation>
    <scope>NUCLEOTIDE SEQUENCE [LARGE SCALE GENOMIC DNA]</scope>
    <source>
        <strain evidence="2 3">RZW4-3-2</strain>
    </source>
</reference>
<comment type="caution">
    <text evidence="2">The sequence shown here is derived from an EMBL/GenBank/DDBJ whole genome shotgun (WGS) entry which is preliminary data.</text>
</comment>
<dbReference type="EMBL" id="LQRT01000046">
    <property type="protein sequence ID" value="KZS38697.1"/>
    <property type="molecule type" value="Genomic_DNA"/>
</dbReference>
<gene>
    <name evidence="2" type="ORF">AWE51_14000</name>
</gene>
<keyword evidence="3" id="KW-1185">Reference proteome</keyword>